<dbReference type="EMBL" id="PDET01000004">
    <property type="protein sequence ID" value="PRD15944.1"/>
    <property type="molecule type" value="Genomic_DNA"/>
</dbReference>
<dbReference type="Proteomes" id="UP000239181">
    <property type="component" value="Unassembled WGS sequence"/>
</dbReference>
<keyword evidence="1 2" id="KW-0732">Signal</keyword>
<dbReference type="AlphaFoldDB" id="A0A2S9IDX8"/>
<dbReference type="InterPro" id="IPR025543">
    <property type="entry name" value="Dodecin-like"/>
</dbReference>
<dbReference type="PROSITE" id="PS51257">
    <property type="entry name" value="PROKAR_LIPOPROTEIN"/>
    <property type="match status" value="1"/>
</dbReference>
<name>A0A2S9IDX8_9GAMM</name>
<dbReference type="OrthoDB" id="6415092at2"/>
<dbReference type="InterPro" id="IPR036275">
    <property type="entry name" value="YdgH-like_sf"/>
</dbReference>
<protein>
    <submittedName>
        <fullName evidence="4">Biofilm peroxide resistance protein BsmA</fullName>
    </submittedName>
</protein>
<dbReference type="PANTHER" id="PTHR34156:SF11">
    <property type="entry name" value="LIPOPROTEIN BSMA"/>
    <property type="match status" value="1"/>
</dbReference>
<dbReference type="NCBIfam" id="NF011433">
    <property type="entry name" value="PRK14864.1"/>
    <property type="match status" value="1"/>
</dbReference>
<evidence type="ECO:0000256" key="2">
    <source>
        <dbReference type="SAM" id="SignalP"/>
    </source>
</evidence>
<proteinExistence type="predicted"/>
<dbReference type="Pfam" id="PF07338">
    <property type="entry name" value="YdgH_BhsA-like"/>
    <property type="match status" value="1"/>
</dbReference>
<organism evidence="4 5">
    <name type="scientific">Pantoea coffeiphila</name>
    <dbReference type="NCBI Taxonomy" id="1465635"/>
    <lineage>
        <taxon>Bacteria</taxon>
        <taxon>Pseudomonadati</taxon>
        <taxon>Pseudomonadota</taxon>
        <taxon>Gammaproteobacteria</taxon>
        <taxon>Enterobacterales</taxon>
        <taxon>Erwiniaceae</taxon>
        <taxon>Pantoea</taxon>
    </lineage>
</organism>
<accession>A0A2S9IDX8</accession>
<evidence type="ECO:0000313" key="5">
    <source>
        <dbReference type="Proteomes" id="UP000239181"/>
    </source>
</evidence>
<dbReference type="PANTHER" id="PTHR34156">
    <property type="entry name" value="OUTER MEMBRANE PROTEIN-RELATED-RELATED"/>
    <property type="match status" value="1"/>
</dbReference>
<feature type="chain" id="PRO_5015740239" evidence="2">
    <location>
        <begin position="21"/>
        <end position="108"/>
    </location>
</feature>
<dbReference type="InterPro" id="IPR010854">
    <property type="entry name" value="YdgH/BhsA/McbA-like_dom"/>
</dbReference>
<keyword evidence="5" id="KW-1185">Reference proteome</keyword>
<dbReference type="SUPFAM" id="SSF159871">
    <property type="entry name" value="YdgH-like"/>
    <property type="match status" value="1"/>
</dbReference>
<gene>
    <name evidence="4" type="ORF">CQW29_07360</name>
</gene>
<feature type="domain" description="YdgH/BhsA/McbA-like" evidence="3">
    <location>
        <begin position="46"/>
        <end position="98"/>
    </location>
</feature>
<dbReference type="Gene3D" id="3.30.1660.10">
    <property type="entry name" value="Flavin-binding protein dodecin"/>
    <property type="match status" value="1"/>
</dbReference>
<evidence type="ECO:0000256" key="1">
    <source>
        <dbReference type="ARBA" id="ARBA00022729"/>
    </source>
</evidence>
<sequence length="108" mass="11186">MRPIIALSVILLLSACSALKTTPQPPPPPADHAQEIVRAQSTNLPRLGTASVTVRGSPDDAERALAAKANASGASYYLIQLVSETVAPGMWYASAIFYGPSTHAAGAQ</sequence>
<evidence type="ECO:0000313" key="4">
    <source>
        <dbReference type="EMBL" id="PRD15944.1"/>
    </source>
</evidence>
<dbReference type="RefSeq" id="WP_105592078.1">
    <property type="nucleotide sequence ID" value="NZ_PDET01000004.1"/>
</dbReference>
<evidence type="ECO:0000259" key="3">
    <source>
        <dbReference type="Pfam" id="PF07338"/>
    </source>
</evidence>
<comment type="caution">
    <text evidence="4">The sequence shown here is derived from an EMBL/GenBank/DDBJ whole genome shotgun (WGS) entry which is preliminary data.</text>
</comment>
<dbReference type="InterPro" id="IPR051096">
    <property type="entry name" value="BhsA/McbA_stress_biofilm_assoc"/>
</dbReference>
<reference evidence="4 5" key="1">
    <citation type="submission" date="2017-10" db="EMBL/GenBank/DDBJ databases">
        <title>Draft genome of two endophytic bacteria isolated from 'guarana' Paullinia cupana (Mart.) Ducke.</title>
        <authorList>
            <person name="Siqueira K.A."/>
            <person name="Liotti R.G."/>
            <person name="Mendes T.A."/>
            <person name="Soares M.A."/>
        </authorList>
    </citation>
    <scope>NUCLEOTIDE SEQUENCE [LARGE SCALE GENOMIC DNA]</scope>
    <source>
        <strain evidence="4 5">342</strain>
    </source>
</reference>
<feature type="signal peptide" evidence="2">
    <location>
        <begin position="1"/>
        <end position="20"/>
    </location>
</feature>